<dbReference type="PANTHER" id="PTHR24321:SF14">
    <property type="entry name" value="SHORT-CHAIN TYPE DEHYDROGENASE_REDUCTASE BLR2146-RELATED"/>
    <property type="match status" value="1"/>
</dbReference>
<comment type="similarity">
    <text evidence="1">Belongs to the short-chain dehydrogenases/reductases (SDR) family.</text>
</comment>
<keyword evidence="5" id="KW-1185">Reference proteome</keyword>
<dbReference type="FunFam" id="3.40.50.720:FF:000084">
    <property type="entry name" value="Short-chain dehydrogenase reductase"/>
    <property type="match status" value="1"/>
</dbReference>
<dbReference type="OrthoDB" id="9792355at2"/>
<sequence>MSRPAVPDKRIRRFMARFTERSGTMARFQDKVAIVSGGADGMGAACVRQLAAEGAAVFALDVKADVAQALTEELSGSGAKVTALEADVLDEEKFRAALQTALAAAGRVDVLINIAGGSAPGLVADIDLSVWDRLYRLNVRSTLVACQEVLPMMRRQGRGSIVTMASISGLRGDPGWAAYNSAKAGIISLTQSLAWEEGLNGIRVNAICPGPVASERMLATLPPEAFEQYDQASALGRMGRAEELAEAILFLASDQASFVTGAALVADGGLTARTGQPTDFDRVRSEEFARRRGGK</sequence>
<dbReference type="InterPro" id="IPR002347">
    <property type="entry name" value="SDR_fam"/>
</dbReference>
<organism evidence="4 5">
    <name type="scientific">Kumtagia ephedrae</name>
    <dbReference type="NCBI Taxonomy" id="2116701"/>
    <lineage>
        <taxon>Bacteria</taxon>
        <taxon>Pseudomonadati</taxon>
        <taxon>Pseudomonadota</taxon>
        <taxon>Alphaproteobacteria</taxon>
        <taxon>Hyphomicrobiales</taxon>
        <taxon>Phyllobacteriaceae</taxon>
        <taxon>Kumtagia</taxon>
    </lineage>
</organism>
<feature type="domain" description="Ketoreductase" evidence="3">
    <location>
        <begin position="31"/>
        <end position="210"/>
    </location>
</feature>
<dbReference type="SMART" id="SM00822">
    <property type="entry name" value="PKS_KR"/>
    <property type="match status" value="1"/>
</dbReference>
<evidence type="ECO:0000259" key="3">
    <source>
        <dbReference type="SMART" id="SM00822"/>
    </source>
</evidence>
<evidence type="ECO:0000313" key="5">
    <source>
        <dbReference type="Proteomes" id="UP000241229"/>
    </source>
</evidence>
<dbReference type="AlphaFoldDB" id="A0A2P7SRP0"/>
<dbReference type="InterPro" id="IPR020904">
    <property type="entry name" value="Sc_DH/Rdtase_CS"/>
</dbReference>
<accession>A0A2P7SRP0</accession>
<protein>
    <recommendedName>
        <fullName evidence="3">Ketoreductase domain-containing protein</fullName>
    </recommendedName>
</protein>
<comment type="caution">
    <text evidence="4">The sequence shown here is derived from an EMBL/GenBank/DDBJ whole genome shotgun (WGS) entry which is preliminary data.</text>
</comment>
<dbReference type="NCBIfam" id="NF005559">
    <property type="entry name" value="PRK07231.1"/>
    <property type="match status" value="1"/>
</dbReference>
<dbReference type="GO" id="GO:0016491">
    <property type="term" value="F:oxidoreductase activity"/>
    <property type="evidence" value="ECO:0007669"/>
    <property type="project" value="UniProtKB-KW"/>
</dbReference>
<dbReference type="PROSITE" id="PS00061">
    <property type="entry name" value="ADH_SHORT"/>
    <property type="match status" value="1"/>
</dbReference>
<dbReference type="SUPFAM" id="SSF51735">
    <property type="entry name" value="NAD(P)-binding Rossmann-fold domains"/>
    <property type="match status" value="1"/>
</dbReference>
<evidence type="ECO:0000256" key="2">
    <source>
        <dbReference type="ARBA" id="ARBA00023002"/>
    </source>
</evidence>
<gene>
    <name evidence="4" type="ORF">C7I84_02060</name>
</gene>
<reference evidence="4 5" key="1">
    <citation type="submission" date="2018-03" db="EMBL/GenBank/DDBJ databases">
        <title>The draft genome of Mesorhizobium sp. 6GN-30.</title>
        <authorList>
            <person name="Liu L."/>
            <person name="Li L."/>
            <person name="Wang T."/>
            <person name="Zhang X."/>
            <person name="Liang L."/>
        </authorList>
    </citation>
    <scope>NUCLEOTIDE SEQUENCE [LARGE SCALE GENOMIC DNA]</scope>
    <source>
        <strain evidence="4 5">6GN30</strain>
    </source>
</reference>
<proteinExistence type="inferred from homology"/>
<keyword evidence="2" id="KW-0560">Oxidoreductase</keyword>
<evidence type="ECO:0000313" key="4">
    <source>
        <dbReference type="EMBL" id="PSJ65154.1"/>
    </source>
</evidence>
<dbReference type="PANTHER" id="PTHR24321">
    <property type="entry name" value="DEHYDROGENASES, SHORT CHAIN"/>
    <property type="match status" value="1"/>
</dbReference>
<dbReference type="PRINTS" id="PR00080">
    <property type="entry name" value="SDRFAMILY"/>
</dbReference>
<dbReference type="InterPro" id="IPR036291">
    <property type="entry name" value="NAD(P)-bd_dom_sf"/>
</dbReference>
<name>A0A2P7SRP0_9HYPH</name>
<evidence type="ECO:0000256" key="1">
    <source>
        <dbReference type="ARBA" id="ARBA00006484"/>
    </source>
</evidence>
<dbReference type="Pfam" id="PF13561">
    <property type="entry name" value="adh_short_C2"/>
    <property type="match status" value="1"/>
</dbReference>
<dbReference type="Proteomes" id="UP000241229">
    <property type="component" value="Unassembled WGS sequence"/>
</dbReference>
<dbReference type="CDD" id="cd05233">
    <property type="entry name" value="SDR_c"/>
    <property type="match status" value="1"/>
</dbReference>
<dbReference type="EMBL" id="PXYK01000002">
    <property type="protein sequence ID" value="PSJ65154.1"/>
    <property type="molecule type" value="Genomic_DNA"/>
</dbReference>
<dbReference type="InterPro" id="IPR057326">
    <property type="entry name" value="KR_dom"/>
</dbReference>
<dbReference type="Gene3D" id="3.40.50.720">
    <property type="entry name" value="NAD(P)-binding Rossmann-like Domain"/>
    <property type="match status" value="1"/>
</dbReference>
<dbReference type="PRINTS" id="PR00081">
    <property type="entry name" value="GDHRDH"/>
</dbReference>